<gene>
    <name evidence="5" type="ORF">OXX778_LOCUS10110</name>
</gene>
<accession>A0A813XL00</accession>
<feature type="domain" description="Fcf2 pre-rRNA processing C-terminal" evidence="4">
    <location>
        <begin position="73"/>
        <end position="164"/>
    </location>
</feature>
<sequence>MSKKIQLSSELDAGCSLDTYNVLSSKIDFGQNSTYKLFSKSVLDSSFIKQTQVPPYEVSKRQEKIHRREEKGKTKGKEWFNMKLGDMTEEAKNDLVLIKMRAGLHKDRFYKHNDSDELPKFFQMGKIVDNPVDYYSDRIPKKQQKKTILEELMEDAKLKKFAKKQYSAIQQREEHRRKKLSQIFKNKKQSQNKKVKSKK</sequence>
<evidence type="ECO:0000256" key="3">
    <source>
        <dbReference type="SAM" id="MobiDB-lite"/>
    </source>
</evidence>
<dbReference type="GO" id="GO:0006396">
    <property type="term" value="P:RNA processing"/>
    <property type="evidence" value="ECO:0007669"/>
    <property type="project" value="TreeGrafter"/>
</dbReference>
<evidence type="ECO:0000313" key="5">
    <source>
        <dbReference type="EMBL" id="CAF0874709.1"/>
    </source>
</evidence>
<evidence type="ECO:0000256" key="1">
    <source>
        <dbReference type="ARBA" id="ARBA00004604"/>
    </source>
</evidence>
<proteinExistence type="predicted"/>
<feature type="compositionally biased region" description="Basic residues" evidence="3">
    <location>
        <begin position="175"/>
        <end position="199"/>
    </location>
</feature>
<keyword evidence="2" id="KW-0539">Nucleus</keyword>
<dbReference type="Proteomes" id="UP000663879">
    <property type="component" value="Unassembled WGS sequence"/>
</dbReference>
<name>A0A813XL00_9BILA</name>
<dbReference type="AlphaFoldDB" id="A0A813XL00"/>
<dbReference type="InterPro" id="IPR014810">
    <property type="entry name" value="Fcf2_C"/>
</dbReference>
<dbReference type="Pfam" id="PF08698">
    <property type="entry name" value="Fcf2"/>
    <property type="match status" value="1"/>
</dbReference>
<dbReference type="GO" id="GO:0003723">
    <property type="term" value="F:RNA binding"/>
    <property type="evidence" value="ECO:0007669"/>
    <property type="project" value="TreeGrafter"/>
</dbReference>
<keyword evidence="6" id="KW-1185">Reference proteome</keyword>
<dbReference type="GO" id="GO:0005730">
    <property type="term" value="C:nucleolus"/>
    <property type="evidence" value="ECO:0007669"/>
    <property type="project" value="UniProtKB-SubCell"/>
</dbReference>
<protein>
    <recommendedName>
        <fullName evidence="4">Fcf2 pre-rRNA processing C-terminal domain-containing protein</fullName>
    </recommendedName>
</protein>
<dbReference type="PANTHER" id="PTHR21686">
    <property type="entry name" value="DEOXYNUCLEOTIDYLTRANSFERASE TERMINAL-INTERACTING PROTEIN 2"/>
    <property type="match status" value="1"/>
</dbReference>
<dbReference type="EMBL" id="CAJNOC010001560">
    <property type="protein sequence ID" value="CAF0874709.1"/>
    <property type="molecule type" value="Genomic_DNA"/>
</dbReference>
<comment type="caution">
    <text evidence="5">The sequence shown here is derived from an EMBL/GenBank/DDBJ whole genome shotgun (WGS) entry which is preliminary data.</text>
</comment>
<reference evidence="5" key="1">
    <citation type="submission" date="2021-02" db="EMBL/GenBank/DDBJ databases">
        <authorList>
            <person name="Nowell W R."/>
        </authorList>
    </citation>
    <scope>NUCLEOTIDE SEQUENCE</scope>
    <source>
        <strain evidence="5">Ploen Becks lab</strain>
    </source>
</reference>
<dbReference type="InterPro" id="IPR039883">
    <property type="entry name" value="Fcf2/DNTTIP2"/>
</dbReference>
<organism evidence="5 6">
    <name type="scientific">Brachionus calyciflorus</name>
    <dbReference type="NCBI Taxonomy" id="104777"/>
    <lineage>
        <taxon>Eukaryota</taxon>
        <taxon>Metazoa</taxon>
        <taxon>Spiralia</taxon>
        <taxon>Gnathifera</taxon>
        <taxon>Rotifera</taxon>
        <taxon>Eurotatoria</taxon>
        <taxon>Monogononta</taxon>
        <taxon>Pseudotrocha</taxon>
        <taxon>Ploima</taxon>
        <taxon>Brachionidae</taxon>
        <taxon>Brachionus</taxon>
    </lineage>
</organism>
<evidence type="ECO:0000256" key="2">
    <source>
        <dbReference type="ARBA" id="ARBA00023242"/>
    </source>
</evidence>
<feature type="region of interest" description="Disordered" evidence="3">
    <location>
        <begin position="168"/>
        <end position="199"/>
    </location>
</feature>
<comment type="subcellular location">
    <subcellularLocation>
        <location evidence="1">Nucleus</location>
        <location evidence="1">Nucleolus</location>
    </subcellularLocation>
</comment>
<dbReference type="OrthoDB" id="427886at2759"/>
<dbReference type="PANTHER" id="PTHR21686:SF12">
    <property type="entry name" value="DEOXYNUCLEOTIDYLTRANSFERASE TERMINAL-INTERACTING PROTEIN 2"/>
    <property type="match status" value="1"/>
</dbReference>
<evidence type="ECO:0000259" key="4">
    <source>
        <dbReference type="Pfam" id="PF08698"/>
    </source>
</evidence>
<evidence type="ECO:0000313" key="6">
    <source>
        <dbReference type="Proteomes" id="UP000663879"/>
    </source>
</evidence>